<dbReference type="PIRSF" id="PIRSF000812">
    <property type="entry name" value="AAD"/>
    <property type="match status" value="1"/>
</dbReference>
<dbReference type="AlphaFoldDB" id="A0AAQ1RVC8"/>
<dbReference type="Gene3D" id="3.30.460.10">
    <property type="entry name" value="Beta Polymerase, domain 2"/>
    <property type="match status" value="1"/>
</dbReference>
<proteinExistence type="predicted"/>
<dbReference type="SUPFAM" id="SSF81631">
    <property type="entry name" value="PAP/OAS1 substrate-binding domain"/>
    <property type="match status" value="1"/>
</dbReference>
<dbReference type="Proteomes" id="UP000184089">
    <property type="component" value="Unassembled WGS sequence"/>
</dbReference>
<reference evidence="2" key="1">
    <citation type="submission" date="2016-11" db="EMBL/GenBank/DDBJ databases">
        <authorList>
            <person name="Varghese N."/>
            <person name="Submissions S."/>
        </authorList>
    </citation>
    <scope>NUCLEOTIDE SEQUENCE</scope>
    <source>
        <strain evidence="2">DSM 4029</strain>
    </source>
</reference>
<name>A0AAQ1RVC8_9FIRM</name>
<evidence type="ECO:0000313" key="3">
    <source>
        <dbReference type="Proteomes" id="UP000184089"/>
    </source>
</evidence>
<dbReference type="RefSeq" id="WP_044992242.1">
    <property type="nucleotide sequence ID" value="NZ_FQVY01000001.1"/>
</dbReference>
<organism evidence="2 3">
    <name type="scientific">Bittarella massiliensis</name>
    <name type="common">ex Durand et al. 2017</name>
    <dbReference type="NCBI Taxonomy" id="1720313"/>
    <lineage>
        <taxon>Bacteria</taxon>
        <taxon>Bacillati</taxon>
        <taxon>Bacillota</taxon>
        <taxon>Clostridia</taxon>
        <taxon>Eubacteriales</taxon>
        <taxon>Oscillospiraceae</taxon>
        <taxon>Bittarella (ex Durand et al. 2017)</taxon>
    </lineage>
</organism>
<dbReference type="InterPro" id="IPR007530">
    <property type="entry name" value="Aminoglycoside_adenylylTfrase"/>
</dbReference>
<reference evidence="1 4" key="3">
    <citation type="journal article" date="2019" name="Nat. Med.">
        <title>A library of human gut bacterial isolates paired with longitudinal multiomics data enables mechanistic microbiome research.</title>
        <authorList>
            <person name="Poyet M."/>
            <person name="Groussin M."/>
            <person name="Gibbons S.M."/>
            <person name="Avila-Pacheco J."/>
            <person name="Jiang X."/>
            <person name="Kearney S.M."/>
            <person name="Perrotta A.R."/>
            <person name="Berdy B."/>
            <person name="Zhao S."/>
            <person name="Lieberman T.D."/>
            <person name="Swanson P.K."/>
            <person name="Smith M."/>
            <person name="Roesemann S."/>
            <person name="Alexander J.E."/>
            <person name="Rich S.A."/>
            <person name="Livny J."/>
            <person name="Vlamakis H."/>
            <person name="Clish C."/>
            <person name="Bullock K."/>
            <person name="Deik A."/>
            <person name="Scott J."/>
            <person name="Pierce K.A."/>
            <person name="Xavier R.J."/>
            <person name="Alm E.J."/>
        </authorList>
    </citation>
    <scope>NUCLEOTIDE SEQUENCE [LARGE SCALE GENOMIC DNA]</scope>
    <source>
        <strain evidence="1 4">BIOML-A2</strain>
    </source>
</reference>
<dbReference type="EMBL" id="WWVX01000004">
    <property type="protein sequence ID" value="MZL69632.1"/>
    <property type="molecule type" value="Genomic_DNA"/>
</dbReference>
<dbReference type="Proteomes" id="UP000474718">
    <property type="component" value="Unassembled WGS sequence"/>
</dbReference>
<comment type="caution">
    <text evidence="2">The sequence shown here is derived from an EMBL/GenBank/DDBJ whole genome shotgun (WGS) entry which is preliminary data.</text>
</comment>
<dbReference type="Gene3D" id="1.20.120.330">
    <property type="entry name" value="Nucleotidyltransferases domain 2"/>
    <property type="match status" value="1"/>
</dbReference>
<evidence type="ECO:0000313" key="2">
    <source>
        <dbReference type="EMBL" id="SHF80519.1"/>
    </source>
</evidence>
<sequence length="284" mass="32299">MRTEQEMYQLILDTAQSDPRVRLVALNGSRANPQAPRDAFQDFDVVYFVTDMAPFLADPGWIDVFGERVILQTPEDGVLFPPSLGGAYTYLMLFADGNRIDLMLRTLDMLDGYLQEDTQTVILLDKDGRCPPLPPPSDRCHWVKRPSQAEFWACCNEFWWLSPYVLKGICRGEILYAAEHLHALHGELVRMLSWQVGCQTSFSVSTGKCGKYLEQYLPPETWQALLAACRCDSYPACRRSLFDLGRLFSQAARAVAAALGYPYREEEERRVTEYLHRLLDSPAG</sequence>
<evidence type="ECO:0000313" key="1">
    <source>
        <dbReference type="EMBL" id="MZL69632.1"/>
    </source>
</evidence>
<reference evidence="3" key="2">
    <citation type="submission" date="2016-11" db="EMBL/GenBank/DDBJ databases">
        <authorList>
            <person name="Jaros S."/>
            <person name="Januszkiewicz K."/>
            <person name="Wedrychowicz H."/>
        </authorList>
    </citation>
    <scope>NUCLEOTIDE SEQUENCE [LARGE SCALE GENOMIC DNA]</scope>
    <source>
        <strain evidence="3">DSM 4029</strain>
    </source>
</reference>
<accession>A0AAQ1RVC8</accession>
<dbReference type="InterPro" id="IPR043519">
    <property type="entry name" value="NT_sf"/>
</dbReference>
<dbReference type="Pfam" id="PF04439">
    <property type="entry name" value="Adenyl_transf"/>
    <property type="match status" value="1"/>
</dbReference>
<evidence type="ECO:0000313" key="4">
    <source>
        <dbReference type="Proteomes" id="UP000474718"/>
    </source>
</evidence>
<gene>
    <name evidence="1" type="ORF">GT747_07670</name>
    <name evidence="2" type="ORF">SAMN05444424_0741</name>
</gene>
<dbReference type="SUPFAM" id="SSF81301">
    <property type="entry name" value="Nucleotidyltransferase"/>
    <property type="match status" value="1"/>
</dbReference>
<dbReference type="EMBL" id="FQVY01000001">
    <property type="protein sequence ID" value="SHF80519.1"/>
    <property type="molecule type" value="Genomic_DNA"/>
</dbReference>
<keyword evidence="4" id="KW-1185">Reference proteome</keyword>
<protein>
    <submittedName>
        <fullName evidence="2">Aminoglycoside 6-adenylyltransferase</fullName>
    </submittedName>
</protein>